<accession>A0AA35WVS3</accession>
<comment type="caution">
    <text evidence="1">The sequence shown here is derived from an EMBL/GenBank/DDBJ whole genome shotgun (WGS) entry which is preliminary data.</text>
</comment>
<dbReference type="AlphaFoldDB" id="A0AA35WVS3"/>
<organism evidence="1 2">
    <name type="scientific">Geodia barretti</name>
    <name type="common">Barrett's horny sponge</name>
    <dbReference type="NCBI Taxonomy" id="519541"/>
    <lineage>
        <taxon>Eukaryota</taxon>
        <taxon>Metazoa</taxon>
        <taxon>Porifera</taxon>
        <taxon>Demospongiae</taxon>
        <taxon>Heteroscleromorpha</taxon>
        <taxon>Tetractinellida</taxon>
        <taxon>Astrophorina</taxon>
        <taxon>Geodiidae</taxon>
        <taxon>Geodia</taxon>
    </lineage>
</organism>
<feature type="non-terminal residue" evidence="1">
    <location>
        <position position="68"/>
    </location>
</feature>
<gene>
    <name evidence="1" type="ORF">GBAR_LOCUS19482</name>
</gene>
<evidence type="ECO:0000313" key="2">
    <source>
        <dbReference type="Proteomes" id="UP001174909"/>
    </source>
</evidence>
<dbReference type="EMBL" id="CASHTH010002747">
    <property type="protein sequence ID" value="CAI8034644.1"/>
    <property type="molecule type" value="Genomic_DNA"/>
</dbReference>
<reference evidence="1" key="1">
    <citation type="submission" date="2023-03" db="EMBL/GenBank/DDBJ databases">
        <authorList>
            <person name="Steffen K."/>
            <person name="Cardenas P."/>
        </authorList>
    </citation>
    <scope>NUCLEOTIDE SEQUENCE</scope>
</reference>
<name>A0AA35WVS3_GEOBA</name>
<dbReference type="Proteomes" id="UP001174909">
    <property type="component" value="Unassembled WGS sequence"/>
</dbReference>
<evidence type="ECO:0000313" key="1">
    <source>
        <dbReference type="EMBL" id="CAI8034644.1"/>
    </source>
</evidence>
<protein>
    <submittedName>
        <fullName evidence="1">Uncharacterized protein</fullName>
    </submittedName>
</protein>
<keyword evidence="2" id="KW-1185">Reference proteome</keyword>
<proteinExistence type="predicted"/>
<sequence>MRSEGTVVGFVCLSVTLNLTSRMSVRLTNDTTYLTGNEGQKICGVFSENAPLQSYSAKKAICKYTTDG</sequence>